<accession>A0A2T6ZDA6</accession>
<gene>
    <name evidence="2" type="ORF">B9Z19DRAFT_1068947</name>
</gene>
<dbReference type="AlphaFoldDB" id="A0A2T6ZDA6"/>
<organism evidence="2 3">
    <name type="scientific">Tuber borchii</name>
    <name type="common">White truffle</name>
    <dbReference type="NCBI Taxonomy" id="42251"/>
    <lineage>
        <taxon>Eukaryota</taxon>
        <taxon>Fungi</taxon>
        <taxon>Dikarya</taxon>
        <taxon>Ascomycota</taxon>
        <taxon>Pezizomycotina</taxon>
        <taxon>Pezizomycetes</taxon>
        <taxon>Pezizales</taxon>
        <taxon>Tuberaceae</taxon>
        <taxon>Tuber</taxon>
    </lineage>
</organism>
<comment type="caution">
    <text evidence="2">The sequence shown here is derived from an EMBL/GenBank/DDBJ whole genome shotgun (WGS) entry which is preliminary data.</text>
</comment>
<evidence type="ECO:0000313" key="2">
    <source>
        <dbReference type="EMBL" id="PUU73481.1"/>
    </source>
</evidence>
<name>A0A2T6ZDA6_TUBBO</name>
<feature type="region of interest" description="Disordered" evidence="1">
    <location>
        <begin position="204"/>
        <end position="228"/>
    </location>
</feature>
<evidence type="ECO:0000256" key="1">
    <source>
        <dbReference type="SAM" id="MobiDB-lite"/>
    </source>
</evidence>
<proteinExistence type="predicted"/>
<feature type="compositionally biased region" description="Acidic residues" evidence="1">
    <location>
        <begin position="211"/>
        <end position="222"/>
    </location>
</feature>
<reference evidence="2 3" key="1">
    <citation type="submission" date="2017-04" db="EMBL/GenBank/DDBJ databases">
        <title>Draft genome sequence of Tuber borchii Vittad., a whitish edible truffle.</title>
        <authorList>
            <consortium name="DOE Joint Genome Institute"/>
            <person name="Murat C."/>
            <person name="Kuo A."/>
            <person name="Barry K.W."/>
            <person name="Clum A."/>
            <person name="Dockter R.B."/>
            <person name="Fauchery L."/>
            <person name="Iotti M."/>
            <person name="Kohler A."/>
            <person name="Labutti K."/>
            <person name="Lindquist E.A."/>
            <person name="Lipzen A."/>
            <person name="Ohm R.A."/>
            <person name="Wang M."/>
            <person name="Grigoriev I.V."/>
            <person name="Zambonelli A."/>
            <person name="Martin F.M."/>
        </authorList>
    </citation>
    <scope>NUCLEOTIDE SEQUENCE [LARGE SCALE GENOMIC DNA]</scope>
    <source>
        <strain evidence="2 3">Tbo3840</strain>
    </source>
</reference>
<sequence>MGRKSAETVHTVKTPKHILEIGMTADKYFDLKVDIKSLIARPGMPGFEGKRFNSKENEKVYRQWLHNALLELGPKFFPGGGKGLVWPDDYDKIYKAVNQVIRTLSYKTRKEHGRKMEGVRAVEQTVNDKMEVEMAGDDEHYGDGPAGSTGFGEDAAMAAKEVLQRQKQEKEMTVVEQHDQEEMAEEMRTATELEELLDLMKPEAFDQLPDLTDEDFNWEEAPDLSSQR</sequence>
<keyword evidence="3" id="KW-1185">Reference proteome</keyword>
<dbReference type="OrthoDB" id="5479211at2759"/>
<dbReference type="EMBL" id="NESQ01000373">
    <property type="protein sequence ID" value="PUU73481.1"/>
    <property type="molecule type" value="Genomic_DNA"/>
</dbReference>
<evidence type="ECO:0000313" key="3">
    <source>
        <dbReference type="Proteomes" id="UP000244722"/>
    </source>
</evidence>
<dbReference type="Proteomes" id="UP000244722">
    <property type="component" value="Unassembled WGS sequence"/>
</dbReference>
<protein>
    <submittedName>
        <fullName evidence="2">Uncharacterized protein</fullName>
    </submittedName>
</protein>